<proteinExistence type="predicted"/>
<dbReference type="AlphaFoldDB" id="A0AAD7BSX8"/>
<reference evidence="2" key="1">
    <citation type="submission" date="2023-03" db="EMBL/GenBank/DDBJ databases">
        <title>Massive genome expansion in bonnet fungi (Mycena s.s.) driven by repeated elements and novel gene families across ecological guilds.</title>
        <authorList>
            <consortium name="Lawrence Berkeley National Laboratory"/>
            <person name="Harder C.B."/>
            <person name="Miyauchi S."/>
            <person name="Viragh M."/>
            <person name="Kuo A."/>
            <person name="Thoen E."/>
            <person name="Andreopoulos B."/>
            <person name="Lu D."/>
            <person name="Skrede I."/>
            <person name="Drula E."/>
            <person name="Henrissat B."/>
            <person name="Morin E."/>
            <person name="Kohler A."/>
            <person name="Barry K."/>
            <person name="LaButti K."/>
            <person name="Morin E."/>
            <person name="Salamov A."/>
            <person name="Lipzen A."/>
            <person name="Mereny Z."/>
            <person name="Hegedus B."/>
            <person name="Baldrian P."/>
            <person name="Stursova M."/>
            <person name="Weitz H."/>
            <person name="Taylor A."/>
            <person name="Grigoriev I.V."/>
            <person name="Nagy L.G."/>
            <person name="Martin F."/>
            <person name="Kauserud H."/>
        </authorList>
    </citation>
    <scope>NUCLEOTIDE SEQUENCE</scope>
    <source>
        <strain evidence="2">CBHHK067</strain>
    </source>
</reference>
<evidence type="ECO:0000313" key="3">
    <source>
        <dbReference type="Proteomes" id="UP001221757"/>
    </source>
</evidence>
<keyword evidence="3" id="KW-1185">Reference proteome</keyword>
<gene>
    <name evidence="2" type="ORF">B0H17DRAFT_542003</name>
</gene>
<feature type="region of interest" description="Disordered" evidence="1">
    <location>
        <begin position="214"/>
        <end position="254"/>
    </location>
</feature>
<protein>
    <submittedName>
        <fullName evidence="2">Uncharacterized protein</fullName>
    </submittedName>
</protein>
<organism evidence="2 3">
    <name type="scientific">Mycena rosella</name>
    <name type="common">Pink bonnet</name>
    <name type="synonym">Agaricus rosellus</name>
    <dbReference type="NCBI Taxonomy" id="1033263"/>
    <lineage>
        <taxon>Eukaryota</taxon>
        <taxon>Fungi</taxon>
        <taxon>Dikarya</taxon>
        <taxon>Basidiomycota</taxon>
        <taxon>Agaricomycotina</taxon>
        <taxon>Agaricomycetes</taxon>
        <taxon>Agaricomycetidae</taxon>
        <taxon>Agaricales</taxon>
        <taxon>Marasmiineae</taxon>
        <taxon>Mycenaceae</taxon>
        <taxon>Mycena</taxon>
    </lineage>
</organism>
<sequence length="254" mass="28336">MPRYLVDYEPGDEWDGAEKSYASFNIAYESQKAQLDIEPSHSDLQVKTGMGINLRPSGLEQILPKISFINRNQVLIWVLDPTSKSRVRGIVVLMSSYLDNIRAKERLSIYEQEDIDLINTATLKKREATNEEHKPGTISVSIVNVQAPKARRLAIIPAFRARRQPLVTPVDIPPHEILARGWNATNNEWRTVLWPALDQNMQAAEAEGTSAAWKIKWDVTPNTPEAEESQKTDRKGTGIGEGNGKGKGKGKGPV</sequence>
<evidence type="ECO:0000313" key="2">
    <source>
        <dbReference type="EMBL" id="KAJ7630141.1"/>
    </source>
</evidence>
<name>A0AAD7BSX8_MYCRO</name>
<dbReference type="Proteomes" id="UP001221757">
    <property type="component" value="Unassembled WGS sequence"/>
</dbReference>
<accession>A0AAD7BSX8</accession>
<evidence type="ECO:0000256" key="1">
    <source>
        <dbReference type="SAM" id="MobiDB-lite"/>
    </source>
</evidence>
<comment type="caution">
    <text evidence="2">The sequence shown here is derived from an EMBL/GenBank/DDBJ whole genome shotgun (WGS) entry which is preliminary data.</text>
</comment>
<dbReference type="EMBL" id="JARKIE010000522">
    <property type="protein sequence ID" value="KAJ7630141.1"/>
    <property type="molecule type" value="Genomic_DNA"/>
</dbReference>